<keyword evidence="1" id="KW-0472">Membrane</keyword>
<name>A0ABQ4GE62_9ACTN</name>
<dbReference type="RefSeq" id="WP_204046848.1">
    <property type="nucleotide sequence ID" value="NZ_BOOF01000002.1"/>
</dbReference>
<organism evidence="2 3">
    <name type="scientific">Microbispora siamensis</name>
    <dbReference type="NCBI Taxonomy" id="564413"/>
    <lineage>
        <taxon>Bacteria</taxon>
        <taxon>Bacillati</taxon>
        <taxon>Actinomycetota</taxon>
        <taxon>Actinomycetes</taxon>
        <taxon>Streptosporangiales</taxon>
        <taxon>Streptosporangiaceae</taxon>
        <taxon>Microbispora</taxon>
    </lineage>
</organism>
<reference evidence="2 3" key="1">
    <citation type="submission" date="2021-01" db="EMBL/GenBank/DDBJ databases">
        <title>Whole genome shotgun sequence of Microbispora siamensis NBRC 104113.</title>
        <authorList>
            <person name="Komaki H."/>
            <person name="Tamura T."/>
        </authorList>
    </citation>
    <scope>NUCLEOTIDE SEQUENCE [LARGE SCALE GENOMIC DNA]</scope>
    <source>
        <strain evidence="2 3">NBRC 104113</strain>
    </source>
</reference>
<evidence type="ECO:0000313" key="2">
    <source>
        <dbReference type="EMBL" id="GIH59680.1"/>
    </source>
</evidence>
<proteinExistence type="predicted"/>
<feature type="transmembrane region" description="Helical" evidence="1">
    <location>
        <begin position="38"/>
        <end position="61"/>
    </location>
</feature>
<keyword evidence="1" id="KW-1133">Transmembrane helix</keyword>
<dbReference type="Proteomes" id="UP000660454">
    <property type="component" value="Unassembled WGS sequence"/>
</dbReference>
<protein>
    <submittedName>
        <fullName evidence="2">Uncharacterized protein</fullName>
    </submittedName>
</protein>
<sequence length="183" mass="20053">MAGTVKHGNWWWGLVLTTPMAAAYALTIVAAARPGGSFTLTLVIVPAWFLSGLMWLVLLFFRDYRRSFWALVPPLAGALTLALVSLDVPMKVAFLVSEPALTRYARSLPEDEQWASVRERVGLFSIDGVQRWNGATQLRVAGSGGMLEECGFAYLPVGDVRVLDVSSAEHLSDGWYAVCVDFD</sequence>
<feature type="transmembrane region" description="Helical" evidence="1">
    <location>
        <begin position="68"/>
        <end position="86"/>
    </location>
</feature>
<keyword evidence="3" id="KW-1185">Reference proteome</keyword>
<dbReference type="EMBL" id="BOOF01000002">
    <property type="protein sequence ID" value="GIH59680.1"/>
    <property type="molecule type" value="Genomic_DNA"/>
</dbReference>
<feature type="transmembrane region" description="Helical" evidence="1">
    <location>
        <begin position="12"/>
        <end position="32"/>
    </location>
</feature>
<gene>
    <name evidence="2" type="ORF">Msi02_04970</name>
</gene>
<keyword evidence="1" id="KW-0812">Transmembrane</keyword>
<accession>A0ABQ4GE62</accession>
<evidence type="ECO:0000313" key="3">
    <source>
        <dbReference type="Proteomes" id="UP000660454"/>
    </source>
</evidence>
<evidence type="ECO:0000256" key="1">
    <source>
        <dbReference type="SAM" id="Phobius"/>
    </source>
</evidence>
<comment type="caution">
    <text evidence="2">The sequence shown here is derived from an EMBL/GenBank/DDBJ whole genome shotgun (WGS) entry which is preliminary data.</text>
</comment>